<feature type="region of interest" description="Disordered" evidence="1">
    <location>
        <begin position="24"/>
        <end position="56"/>
    </location>
</feature>
<dbReference type="Pfam" id="PF14652">
    <property type="entry name" value="DUF4457"/>
    <property type="match status" value="2"/>
</dbReference>
<dbReference type="AlphaFoldDB" id="A0A7S3JQH5"/>
<dbReference type="PANTHER" id="PTHR21534:SF0">
    <property type="entry name" value="KATANIN-INTERACTING PROTEIN"/>
    <property type="match status" value="1"/>
</dbReference>
<dbReference type="InterPro" id="IPR027859">
    <property type="entry name" value="KATNIP_dom"/>
</dbReference>
<feature type="compositionally biased region" description="Low complexity" evidence="1">
    <location>
        <begin position="38"/>
        <end position="49"/>
    </location>
</feature>
<feature type="domain" description="KATNIP" evidence="2">
    <location>
        <begin position="136"/>
        <end position="293"/>
    </location>
</feature>
<protein>
    <recommendedName>
        <fullName evidence="2">KATNIP domain-containing protein</fullName>
    </recommendedName>
</protein>
<dbReference type="EMBL" id="HBIJ01000252">
    <property type="protein sequence ID" value="CAE0359474.1"/>
    <property type="molecule type" value="Transcribed_RNA"/>
</dbReference>
<sequence length="872" mass="97522">MSEDISDTTVKSVALDSRALHLRHSSELGNLSPLSQLTKDTTSKKSPSTQPEDDDLLQQSWESLNYFSRKNRSRLGQAGSDVLSVLPPQSSPRNKRFSPHEPKVLRSSAESGGVLKLSTFARSSSDNNLSLQSPARQLRHIRAPMVEIPTLPRGRKLRLEILSTWGDLHYVGLHGIELFNEHGVPIVPIAIDASPPSINVLSEYENDPRTADKLIDGVPYTCDELHSWLAPYDQGQDHTITLDLVDSENDMIPALSMLRVWNYNKSRAHSYRGVRRLRALLDDLPIFDGEIQRASGVLEGPDSASETILFTMDESILEKIEQNDMIVNNFETNKGSKTDSESTSLVREAQQLLRTHRPPTAEGDEGLELSHSLQRIAAVSSSQQLTYAEMLAEEGLSRHVERPRTSTKDVINFSSGATFAQVNEKAAHIAINEHAHASAPTDRIHIQNASALESSSKQFPVTKKTIMAKQITLRFLASWGDAHYVGLSGIHVYADESMKEIKIRPSQLQAEPRDLKSLGYAGDPRTLEKLVDGVSQTNDDKHFWLIPFSNTTPPWITIDLGTKQSVWGLGIYNYNKSPEDTLRGVRSLSIELDGVVWGVATLRPAPGRGMNLLDFKQIIDLSSSPASASKNDAIQKEKFSHIPSARLLNDYETPEFPCGSLVRFVFHGTHGDSYYIGLDGIEFRDAQNEIIPIDESQVYALPDSVRILGGEYSQDVRLPRNIFTTIHSSTHAWLAPYRISMADKDFPGYPEENELYIFFHKPVTLSSIYIWNYTKTPSRGVKEMSIWIDGLIVARVRVHRSEPGVNAQQVIFTPDRSRRRSNIVDTQDVLCIDENQVRVRSKAMFDTDIRADGAFSSKLHKKERPQTSMVAC</sequence>
<dbReference type="SUPFAM" id="SSF49785">
    <property type="entry name" value="Galactose-binding domain-like"/>
    <property type="match status" value="1"/>
</dbReference>
<name>A0A7S3JQH5_9STRA</name>
<evidence type="ECO:0000259" key="2">
    <source>
        <dbReference type="Pfam" id="PF14652"/>
    </source>
</evidence>
<reference evidence="3" key="1">
    <citation type="submission" date="2021-01" db="EMBL/GenBank/DDBJ databases">
        <authorList>
            <person name="Corre E."/>
            <person name="Pelletier E."/>
            <person name="Niang G."/>
            <person name="Scheremetjew M."/>
            <person name="Finn R."/>
            <person name="Kale V."/>
            <person name="Holt S."/>
            <person name="Cochrane G."/>
            <person name="Meng A."/>
            <person name="Brown T."/>
            <person name="Cohen L."/>
        </authorList>
    </citation>
    <scope>NUCLEOTIDE SEQUENCE</scope>
    <source>
        <strain evidence="3">CCMP1510</strain>
    </source>
</reference>
<feature type="region of interest" description="Disordered" evidence="1">
    <location>
        <begin position="78"/>
        <end position="108"/>
    </location>
</feature>
<organism evidence="3">
    <name type="scientific">Aureoumbra lagunensis</name>
    <dbReference type="NCBI Taxonomy" id="44058"/>
    <lineage>
        <taxon>Eukaryota</taxon>
        <taxon>Sar</taxon>
        <taxon>Stramenopiles</taxon>
        <taxon>Ochrophyta</taxon>
        <taxon>Pelagophyceae</taxon>
        <taxon>Pelagomonadales</taxon>
        <taxon>Aureoumbra</taxon>
    </lineage>
</organism>
<accession>A0A7S3JQH5</accession>
<dbReference type="PANTHER" id="PTHR21534">
    <property type="entry name" value="KATANIN-INTERACTING PROTEIN"/>
    <property type="match status" value="1"/>
</dbReference>
<gene>
    <name evidence="3" type="ORF">ALAG00032_LOCUS202</name>
</gene>
<dbReference type="InterPro" id="IPR026704">
    <property type="entry name" value="KATNIP"/>
</dbReference>
<proteinExistence type="predicted"/>
<feature type="domain" description="KATNIP" evidence="2">
    <location>
        <begin position="473"/>
        <end position="794"/>
    </location>
</feature>
<dbReference type="Gene3D" id="2.60.120.260">
    <property type="entry name" value="Galactose-binding domain-like"/>
    <property type="match status" value="1"/>
</dbReference>
<evidence type="ECO:0000313" key="3">
    <source>
        <dbReference type="EMBL" id="CAE0359474.1"/>
    </source>
</evidence>
<dbReference type="InterPro" id="IPR008979">
    <property type="entry name" value="Galactose-bd-like_sf"/>
</dbReference>
<evidence type="ECO:0000256" key="1">
    <source>
        <dbReference type="SAM" id="MobiDB-lite"/>
    </source>
</evidence>
<feature type="compositionally biased region" description="Polar residues" evidence="1">
    <location>
        <begin position="27"/>
        <end position="37"/>
    </location>
</feature>